<dbReference type="Gene3D" id="6.10.250.690">
    <property type="match status" value="1"/>
</dbReference>
<sequence>MKKILIVEDDDKIAEIEQDYLLANGFEVERAADGRSGLAMARQDQYDLILLDIMLPGLDGFAVCRELRRYKEVPVLMVTARQEEVDVLRGLGVGADDYIMKPFNPNELVARVRSHIARYERILASVKPEQHVVKSGALEIQLDAYRVFLDKKEVPFTRREFELLAFLAEHPNIVFSREALFERVWGAEALGDSATVMVHINRIREKIEEDPAHPRYLETIRGAGYRFRLATPA</sequence>
<dbReference type="SMART" id="SM00448">
    <property type="entry name" value="REC"/>
    <property type="match status" value="1"/>
</dbReference>
<evidence type="ECO:0000256" key="2">
    <source>
        <dbReference type="ARBA" id="ARBA00023012"/>
    </source>
</evidence>
<evidence type="ECO:0000259" key="9">
    <source>
        <dbReference type="PROSITE" id="PS51755"/>
    </source>
</evidence>
<dbReference type="PANTHER" id="PTHR48111">
    <property type="entry name" value="REGULATOR OF RPOS"/>
    <property type="match status" value="1"/>
</dbReference>
<dbReference type="InterPro" id="IPR011006">
    <property type="entry name" value="CheY-like_superfamily"/>
</dbReference>
<dbReference type="InterPro" id="IPR039420">
    <property type="entry name" value="WalR-like"/>
</dbReference>
<proteinExistence type="predicted"/>
<dbReference type="PROSITE" id="PS50110">
    <property type="entry name" value="RESPONSE_REGULATORY"/>
    <property type="match status" value="1"/>
</dbReference>
<dbReference type="Pfam" id="PF00486">
    <property type="entry name" value="Trans_reg_C"/>
    <property type="match status" value="1"/>
</dbReference>
<accession>C9KN64</accession>
<dbReference type="FunFam" id="1.10.10.10:FF:000018">
    <property type="entry name" value="DNA-binding response regulator ResD"/>
    <property type="match status" value="1"/>
</dbReference>
<dbReference type="HOGENOM" id="CLU_000445_30_4_9"/>
<feature type="DNA-binding region" description="OmpR/PhoB-type" evidence="7">
    <location>
        <begin position="130"/>
        <end position="229"/>
    </location>
</feature>
<dbReference type="EMBL" id="ABWK02000017">
    <property type="protein sequence ID" value="EEX68488.1"/>
    <property type="molecule type" value="Genomic_DNA"/>
</dbReference>
<evidence type="ECO:0000313" key="11">
    <source>
        <dbReference type="Proteomes" id="UP000003671"/>
    </source>
</evidence>
<dbReference type="PANTHER" id="PTHR48111:SF26">
    <property type="entry name" value="STAGE 0 SPORULATION PROTEIN A HOMOLOG"/>
    <property type="match status" value="1"/>
</dbReference>
<evidence type="ECO:0000256" key="7">
    <source>
        <dbReference type="PROSITE-ProRule" id="PRU01091"/>
    </source>
</evidence>
<dbReference type="FunFam" id="3.40.50.2300:FF:000001">
    <property type="entry name" value="DNA-binding response regulator PhoB"/>
    <property type="match status" value="1"/>
</dbReference>
<protein>
    <submittedName>
        <fullName evidence="10">Response regulator receiver domain protein</fullName>
    </submittedName>
</protein>
<dbReference type="PROSITE" id="PS51755">
    <property type="entry name" value="OMPR_PHOB"/>
    <property type="match status" value="1"/>
</dbReference>
<dbReference type="InterPro" id="IPR001789">
    <property type="entry name" value="Sig_transdc_resp-reg_receiver"/>
</dbReference>
<keyword evidence="5" id="KW-0804">Transcription</keyword>
<dbReference type="InterPro" id="IPR036388">
    <property type="entry name" value="WH-like_DNA-bd_sf"/>
</dbReference>
<dbReference type="SMART" id="SM00862">
    <property type="entry name" value="Trans_reg_C"/>
    <property type="match status" value="1"/>
</dbReference>
<dbReference type="SUPFAM" id="SSF52172">
    <property type="entry name" value="CheY-like"/>
    <property type="match status" value="1"/>
</dbReference>
<dbReference type="InterPro" id="IPR016032">
    <property type="entry name" value="Sig_transdc_resp-reg_C-effctor"/>
</dbReference>
<dbReference type="GeneID" id="93481565"/>
<dbReference type="GO" id="GO:0000976">
    <property type="term" value="F:transcription cis-regulatory region binding"/>
    <property type="evidence" value="ECO:0007669"/>
    <property type="project" value="TreeGrafter"/>
</dbReference>
<keyword evidence="1 6" id="KW-0597">Phosphoprotein</keyword>
<evidence type="ECO:0000256" key="1">
    <source>
        <dbReference type="ARBA" id="ARBA00022553"/>
    </source>
</evidence>
<dbReference type="eggNOG" id="COG0745">
    <property type="taxonomic scope" value="Bacteria"/>
</dbReference>
<dbReference type="SUPFAM" id="SSF46894">
    <property type="entry name" value="C-terminal effector domain of the bipartite response regulators"/>
    <property type="match status" value="1"/>
</dbReference>
<feature type="modified residue" description="4-aspartylphosphate" evidence="6">
    <location>
        <position position="52"/>
    </location>
</feature>
<dbReference type="Gene3D" id="1.10.10.10">
    <property type="entry name" value="Winged helix-like DNA-binding domain superfamily/Winged helix DNA-binding domain"/>
    <property type="match status" value="1"/>
</dbReference>
<evidence type="ECO:0000313" key="10">
    <source>
        <dbReference type="EMBL" id="EEX68488.1"/>
    </source>
</evidence>
<comment type="caution">
    <text evidence="10">The sequence shown here is derived from an EMBL/GenBank/DDBJ whole genome shotgun (WGS) entry which is preliminary data.</text>
</comment>
<dbReference type="Pfam" id="PF00072">
    <property type="entry name" value="Response_reg"/>
    <property type="match status" value="1"/>
</dbReference>
<dbReference type="CDD" id="cd00383">
    <property type="entry name" value="trans_reg_C"/>
    <property type="match status" value="1"/>
</dbReference>
<dbReference type="PATRIC" id="fig|500635.8.peg.1276"/>
<evidence type="ECO:0000259" key="8">
    <source>
        <dbReference type="PROSITE" id="PS50110"/>
    </source>
</evidence>
<feature type="domain" description="Response regulatory" evidence="8">
    <location>
        <begin position="3"/>
        <end position="116"/>
    </location>
</feature>
<dbReference type="Proteomes" id="UP000003671">
    <property type="component" value="Unassembled WGS sequence"/>
</dbReference>
<keyword evidence="3" id="KW-0805">Transcription regulation</keyword>
<keyword evidence="11" id="KW-1185">Reference proteome</keyword>
<dbReference type="CDD" id="cd17574">
    <property type="entry name" value="REC_OmpR"/>
    <property type="match status" value="1"/>
</dbReference>
<dbReference type="GO" id="GO:0032993">
    <property type="term" value="C:protein-DNA complex"/>
    <property type="evidence" value="ECO:0007669"/>
    <property type="project" value="TreeGrafter"/>
</dbReference>
<evidence type="ECO:0000256" key="4">
    <source>
        <dbReference type="ARBA" id="ARBA00023125"/>
    </source>
</evidence>
<dbReference type="AlphaFoldDB" id="C9KN64"/>
<dbReference type="InterPro" id="IPR001867">
    <property type="entry name" value="OmpR/PhoB-type_DNA-bd"/>
</dbReference>
<gene>
    <name evidence="10" type="ORF">MITSMUL_04551</name>
</gene>
<evidence type="ECO:0000256" key="3">
    <source>
        <dbReference type="ARBA" id="ARBA00023015"/>
    </source>
</evidence>
<dbReference type="STRING" id="500635.MITSMUL_04551"/>
<keyword evidence="2" id="KW-0902">Two-component regulatory system</keyword>
<dbReference type="GO" id="GO:0000156">
    <property type="term" value="F:phosphorelay response regulator activity"/>
    <property type="evidence" value="ECO:0007669"/>
    <property type="project" value="TreeGrafter"/>
</dbReference>
<dbReference type="RefSeq" id="WP_005841280.1">
    <property type="nucleotide sequence ID" value="NZ_GG697142.2"/>
</dbReference>
<reference evidence="10" key="1">
    <citation type="submission" date="2009-09" db="EMBL/GenBank/DDBJ databases">
        <authorList>
            <person name="Weinstock G."/>
            <person name="Sodergren E."/>
            <person name="Clifton S."/>
            <person name="Fulton L."/>
            <person name="Fulton B."/>
            <person name="Courtney L."/>
            <person name="Fronick C."/>
            <person name="Harrison M."/>
            <person name="Strong C."/>
            <person name="Farmer C."/>
            <person name="Delahaunty K."/>
            <person name="Markovic C."/>
            <person name="Hall O."/>
            <person name="Minx P."/>
            <person name="Tomlinson C."/>
            <person name="Mitreva M."/>
            <person name="Nelson J."/>
            <person name="Hou S."/>
            <person name="Wollam A."/>
            <person name="Pepin K.H."/>
            <person name="Johnson M."/>
            <person name="Bhonagiri V."/>
            <person name="Nash W.E."/>
            <person name="Warren W."/>
            <person name="Chinwalla A."/>
            <person name="Mardis E.R."/>
            <person name="Wilson R.K."/>
        </authorList>
    </citation>
    <scope>NUCLEOTIDE SEQUENCE [LARGE SCALE GENOMIC DNA]</scope>
    <source>
        <strain evidence="10">DSM 20544</strain>
    </source>
</reference>
<keyword evidence="4 7" id="KW-0238">DNA-binding</keyword>
<evidence type="ECO:0000256" key="6">
    <source>
        <dbReference type="PROSITE-ProRule" id="PRU00169"/>
    </source>
</evidence>
<feature type="domain" description="OmpR/PhoB-type" evidence="9">
    <location>
        <begin position="130"/>
        <end position="229"/>
    </location>
</feature>
<name>C9KN64_9FIRM</name>
<dbReference type="GO" id="GO:0006355">
    <property type="term" value="P:regulation of DNA-templated transcription"/>
    <property type="evidence" value="ECO:0007669"/>
    <property type="project" value="InterPro"/>
</dbReference>
<organism evidence="10 11">
    <name type="scientific">Mitsuokella multacida DSM 20544</name>
    <dbReference type="NCBI Taxonomy" id="500635"/>
    <lineage>
        <taxon>Bacteria</taxon>
        <taxon>Bacillati</taxon>
        <taxon>Bacillota</taxon>
        <taxon>Negativicutes</taxon>
        <taxon>Selenomonadales</taxon>
        <taxon>Selenomonadaceae</taxon>
        <taxon>Mitsuokella</taxon>
    </lineage>
</organism>
<dbReference type="GO" id="GO:0005829">
    <property type="term" value="C:cytosol"/>
    <property type="evidence" value="ECO:0007669"/>
    <property type="project" value="TreeGrafter"/>
</dbReference>
<evidence type="ECO:0000256" key="5">
    <source>
        <dbReference type="ARBA" id="ARBA00023163"/>
    </source>
</evidence>
<dbReference type="Gene3D" id="3.40.50.2300">
    <property type="match status" value="1"/>
</dbReference>